<proteinExistence type="predicted"/>
<feature type="signal peptide" evidence="1">
    <location>
        <begin position="1"/>
        <end position="33"/>
    </location>
</feature>
<evidence type="ECO:0000313" key="4">
    <source>
        <dbReference type="Proteomes" id="UP001056201"/>
    </source>
</evidence>
<organism evidence="3 4">
    <name type="scientific">Aquincola tertiaricarbonis</name>
    <dbReference type="NCBI Taxonomy" id="391953"/>
    <lineage>
        <taxon>Bacteria</taxon>
        <taxon>Pseudomonadati</taxon>
        <taxon>Pseudomonadota</taxon>
        <taxon>Betaproteobacteria</taxon>
        <taxon>Burkholderiales</taxon>
        <taxon>Sphaerotilaceae</taxon>
        <taxon>Aquincola</taxon>
    </lineage>
</organism>
<dbReference type="InterPro" id="IPR013424">
    <property type="entry name" value="Ice-binding_C"/>
</dbReference>
<evidence type="ECO:0000313" key="3">
    <source>
        <dbReference type="EMBL" id="URI06522.1"/>
    </source>
</evidence>
<keyword evidence="4" id="KW-1185">Reference proteome</keyword>
<feature type="domain" description="Ice-binding protein C-terminal" evidence="2">
    <location>
        <begin position="344"/>
        <end position="369"/>
    </location>
</feature>
<gene>
    <name evidence="3" type="ORF">MW290_11455</name>
</gene>
<evidence type="ECO:0000256" key="1">
    <source>
        <dbReference type="SAM" id="SignalP"/>
    </source>
</evidence>
<feature type="chain" id="PRO_5047036637" evidence="1">
    <location>
        <begin position="34"/>
        <end position="372"/>
    </location>
</feature>
<reference evidence="3" key="1">
    <citation type="submission" date="2022-05" db="EMBL/GenBank/DDBJ databases">
        <title>An RpoN-dependent PEP-CTERM gene is involved in floc formation of an Aquincola tertiaricarbonis strain.</title>
        <authorList>
            <person name="Qiu D."/>
            <person name="Xia M."/>
        </authorList>
    </citation>
    <scope>NUCLEOTIDE SEQUENCE</scope>
    <source>
        <strain evidence="3">RN12</strain>
    </source>
</reference>
<dbReference type="Proteomes" id="UP001056201">
    <property type="component" value="Chromosome 1"/>
</dbReference>
<protein>
    <submittedName>
        <fullName evidence="3">PEP-CTERM sorting domain-containing protein</fullName>
    </submittedName>
</protein>
<dbReference type="Pfam" id="PF07589">
    <property type="entry name" value="PEP-CTERM"/>
    <property type="match status" value="1"/>
</dbReference>
<dbReference type="NCBIfam" id="TIGR02595">
    <property type="entry name" value="PEP_CTERM"/>
    <property type="match status" value="1"/>
</dbReference>
<dbReference type="EMBL" id="CP097635">
    <property type="protein sequence ID" value="URI06522.1"/>
    <property type="molecule type" value="Genomic_DNA"/>
</dbReference>
<name>A0ABY4S3T4_AQUTE</name>
<keyword evidence="1" id="KW-0732">Signal</keyword>
<sequence length="372" mass="38846">MPRSLPPLRACAALGSRLLAAATLAAAAPSVLAVIGMPQDGDNYPAELVLTVWDPVAKASYTYDTGVSMESFMETAQTDAGYQRFWTLDPANDRALAKFMEAGTAKDRLLWYVAGVDASGFGDAGDYRVATTLRATTVQGQTSNAYRQLMARPSIEFATDATAAMATYFADLNTDANNALNFHGARGPGGAADVNYNGSSYTIEGQQGYVDSAAQPWRMSAAAGIDLTNPVGRSSWFYLLQNQGPEAATDAPVIVDEFDNLTNDGYWGLDVLNGRYILSYSLFTTGPSAAQRAFAASVGRTELNGGFRVTALAGVAALATEGRATIASRPVSLGAVTLDPVTAPVPEPASVALMAVGAAAVAAAAARRRTRA</sequence>
<accession>A0ABY4S3T4</accession>
<dbReference type="RefSeq" id="WP_250194785.1">
    <property type="nucleotide sequence ID" value="NZ_CP097635.1"/>
</dbReference>
<evidence type="ECO:0000259" key="2">
    <source>
        <dbReference type="Pfam" id="PF07589"/>
    </source>
</evidence>